<keyword evidence="1" id="KW-1133">Transmembrane helix</keyword>
<reference evidence="3" key="2">
    <citation type="submission" date="2025-09" db="UniProtKB">
        <authorList>
            <consortium name="Ensembl"/>
        </authorList>
    </citation>
    <scope>IDENTIFICATION</scope>
</reference>
<proteinExistence type="predicted"/>
<keyword evidence="4" id="KW-1185">Reference proteome</keyword>
<name>A0A8C9LNU3_9PRIM</name>
<dbReference type="Gene3D" id="2.60.40.1860">
    <property type="entry name" value="Protein-arginine deiminase, N-terminal domain"/>
    <property type="match status" value="1"/>
</dbReference>
<keyword evidence="1" id="KW-0472">Membrane</keyword>
<keyword evidence="1" id="KW-0812">Transmembrane</keyword>
<organism evidence="3 4">
    <name type="scientific">Piliocolobus tephrosceles</name>
    <name type="common">Ugandan red Colobus</name>
    <dbReference type="NCBI Taxonomy" id="591936"/>
    <lineage>
        <taxon>Eukaryota</taxon>
        <taxon>Metazoa</taxon>
        <taxon>Chordata</taxon>
        <taxon>Craniata</taxon>
        <taxon>Vertebrata</taxon>
        <taxon>Euteleostomi</taxon>
        <taxon>Mammalia</taxon>
        <taxon>Eutheria</taxon>
        <taxon>Euarchontoglires</taxon>
        <taxon>Primates</taxon>
        <taxon>Haplorrhini</taxon>
        <taxon>Catarrhini</taxon>
        <taxon>Cercopithecidae</taxon>
        <taxon>Colobinae</taxon>
        <taxon>Piliocolobus</taxon>
    </lineage>
</organism>
<dbReference type="GO" id="GO:0005634">
    <property type="term" value="C:nucleus"/>
    <property type="evidence" value="ECO:0007669"/>
    <property type="project" value="TreeGrafter"/>
</dbReference>
<reference evidence="3" key="1">
    <citation type="submission" date="2025-08" db="UniProtKB">
        <authorList>
            <consortium name="Ensembl"/>
        </authorList>
    </citation>
    <scope>IDENTIFICATION</scope>
</reference>
<dbReference type="InterPro" id="IPR008972">
    <property type="entry name" value="Cupredoxin"/>
</dbReference>
<protein>
    <recommendedName>
        <fullName evidence="2">Protein-arginine deiminase (PAD) N-terminal domain-containing protein</fullName>
    </recommendedName>
</protein>
<dbReference type="InterPro" id="IPR038685">
    <property type="entry name" value="PAD_N_sf"/>
</dbReference>
<evidence type="ECO:0000259" key="2">
    <source>
        <dbReference type="Pfam" id="PF08526"/>
    </source>
</evidence>
<evidence type="ECO:0000313" key="3">
    <source>
        <dbReference type="Ensembl" id="ENSPTEP00000015856.1"/>
    </source>
</evidence>
<dbReference type="PANTHER" id="PTHR10837">
    <property type="entry name" value="PEPTIDYLARGININE DEIMINASE"/>
    <property type="match status" value="1"/>
</dbReference>
<feature type="transmembrane region" description="Helical" evidence="1">
    <location>
        <begin position="134"/>
        <end position="155"/>
    </location>
</feature>
<dbReference type="GO" id="GO:0005509">
    <property type="term" value="F:calcium ion binding"/>
    <property type="evidence" value="ECO:0007669"/>
    <property type="project" value="InterPro"/>
</dbReference>
<dbReference type="Proteomes" id="UP000694416">
    <property type="component" value="Unplaced"/>
</dbReference>
<dbReference type="Ensembl" id="ENSPTET00000023576.1">
    <property type="protein sequence ID" value="ENSPTEP00000015856.1"/>
    <property type="gene ID" value="ENSPTEG00000017483.1"/>
</dbReference>
<dbReference type="GO" id="GO:0005737">
    <property type="term" value="C:cytoplasm"/>
    <property type="evidence" value="ECO:0007669"/>
    <property type="project" value="InterPro"/>
</dbReference>
<sequence>MGKGVLVRVLQRDRIIQAPPHCILCFPICLIYSSAPEDCTSFSVSASPGVIVDIAHSPPAKKKSTGSSTWPLDPGVEVTLTMKAASGSTGDQKVSVIAVGWQCGCISAGQPLALCPAVIHSTNLAEPLSLWKSLWWLLPAIVSAGTIMYGCRGFVEVRV</sequence>
<evidence type="ECO:0000256" key="1">
    <source>
        <dbReference type="SAM" id="Phobius"/>
    </source>
</evidence>
<dbReference type="SUPFAM" id="SSF49503">
    <property type="entry name" value="Cupredoxins"/>
    <property type="match status" value="1"/>
</dbReference>
<dbReference type="AlphaFoldDB" id="A0A8C9LNU3"/>
<accession>A0A8C9LNU3</accession>
<dbReference type="Pfam" id="PF08526">
    <property type="entry name" value="PAD_N"/>
    <property type="match status" value="1"/>
</dbReference>
<dbReference type="PANTHER" id="PTHR10837:SF3">
    <property type="entry name" value="PROTEIN-ARGININE DEIMINASE TYPE-4"/>
    <property type="match status" value="1"/>
</dbReference>
<evidence type="ECO:0000313" key="4">
    <source>
        <dbReference type="Proteomes" id="UP000694416"/>
    </source>
</evidence>
<dbReference type="InterPro" id="IPR013732">
    <property type="entry name" value="PAD_N"/>
</dbReference>
<dbReference type="InterPro" id="IPR004303">
    <property type="entry name" value="PAD"/>
</dbReference>
<dbReference type="GO" id="GO:0140794">
    <property type="term" value="F:histone arginine deiminase activity"/>
    <property type="evidence" value="ECO:0007669"/>
    <property type="project" value="TreeGrafter"/>
</dbReference>
<feature type="domain" description="Protein-arginine deiminase (PAD) N-terminal" evidence="2">
    <location>
        <begin position="22"/>
        <end position="96"/>
    </location>
</feature>